<accession>A0ACB8BBK5</accession>
<evidence type="ECO:0000313" key="2">
    <source>
        <dbReference type="Proteomes" id="UP000790709"/>
    </source>
</evidence>
<gene>
    <name evidence="1" type="ORF">BV22DRAFT_1121388</name>
</gene>
<sequence length="245" mass="26689">MALLPFIYSSRSPFVWPDPGLRTLNFMLQPTPHAYLHSDNHNIDILCTTSDSIATELIGVFGVPILDEYRWESAHFPMLLLRFEGNGPHNADSILADACRILPITGVSRMVLKGLPTLSQSFWLSAFTKMGSLRTLGICGREAFPEIAGLVQALGKTHGGSLADSENLLPTVASTFIVPDLETLGLEQVDFSDYAGVTRFAESLARRSNQGMDLKRLEVVIATTSASAESTRLLKCLKASWSGSC</sequence>
<dbReference type="EMBL" id="MU266479">
    <property type="protein sequence ID" value="KAH7922608.1"/>
    <property type="molecule type" value="Genomic_DNA"/>
</dbReference>
<dbReference type="Proteomes" id="UP000790709">
    <property type="component" value="Unassembled WGS sequence"/>
</dbReference>
<comment type="caution">
    <text evidence="1">The sequence shown here is derived from an EMBL/GenBank/DDBJ whole genome shotgun (WGS) entry which is preliminary data.</text>
</comment>
<keyword evidence="2" id="KW-1185">Reference proteome</keyword>
<reference evidence="1" key="1">
    <citation type="journal article" date="2021" name="New Phytol.">
        <title>Evolutionary innovations through gain and loss of genes in the ectomycorrhizal Boletales.</title>
        <authorList>
            <person name="Wu G."/>
            <person name="Miyauchi S."/>
            <person name="Morin E."/>
            <person name="Kuo A."/>
            <person name="Drula E."/>
            <person name="Varga T."/>
            <person name="Kohler A."/>
            <person name="Feng B."/>
            <person name="Cao Y."/>
            <person name="Lipzen A."/>
            <person name="Daum C."/>
            <person name="Hundley H."/>
            <person name="Pangilinan J."/>
            <person name="Johnson J."/>
            <person name="Barry K."/>
            <person name="LaButti K."/>
            <person name="Ng V."/>
            <person name="Ahrendt S."/>
            <person name="Min B."/>
            <person name="Choi I.G."/>
            <person name="Park H."/>
            <person name="Plett J.M."/>
            <person name="Magnuson J."/>
            <person name="Spatafora J.W."/>
            <person name="Nagy L.G."/>
            <person name="Henrissat B."/>
            <person name="Grigoriev I.V."/>
            <person name="Yang Z.L."/>
            <person name="Xu J."/>
            <person name="Martin F.M."/>
        </authorList>
    </citation>
    <scope>NUCLEOTIDE SEQUENCE</scope>
    <source>
        <strain evidence="1">KUC20120723A-06</strain>
    </source>
</reference>
<proteinExistence type="predicted"/>
<evidence type="ECO:0000313" key="1">
    <source>
        <dbReference type="EMBL" id="KAH7922608.1"/>
    </source>
</evidence>
<protein>
    <submittedName>
        <fullName evidence="1">Uncharacterized protein</fullName>
    </submittedName>
</protein>
<name>A0ACB8BBK5_9AGAM</name>
<organism evidence="1 2">
    <name type="scientific">Leucogyrophana mollusca</name>
    <dbReference type="NCBI Taxonomy" id="85980"/>
    <lineage>
        <taxon>Eukaryota</taxon>
        <taxon>Fungi</taxon>
        <taxon>Dikarya</taxon>
        <taxon>Basidiomycota</taxon>
        <taxon>Agaricomycotina</taxon>
        <taxon>Agaricomycetes</taxon>
        <taxon>Agaricomycetidae</taxon>
        <taxon>Boletales</taxon>
        <taxon>Boletales incertae sedis</taxon>
        <taxon>Leucogyrophana</taxon>
    </lineage>
</organism>